<evidence type="ECO:0000313" key="6">
    <source>
        <dbReference type="EMBL" id="RKP14079.1"/>
    </source>
</evidence>
<keyword evidence="2" id="KW-0805">Transcription regulation</keyword>
<dbReference type="GO" id="GO:0005634">
    <property type="term" value="C:nucleus"/>
    <property type="evidence" value="ECO:0007669"/>
    <property type="project" value="UniProtKB-SubCell"/>
</dbReference>
<dbReference type="GO" id="GO:0006357">
    <property type="term" value="P:regulation of transcription by RNA polymerase II"/>
    <property type="evidence" value="ECO:0007669"/>
    <property type="project" value="TreeGrafter"/>
</dbReference>
<feature type="compositionally biased region" description="Low complexity" evidence="5">
    <location>
        <begin position="343"/>
        <end position="354"/>
    </location>
</feature>
<keyword evidence="4" id="KW-0539">Nucleus</keyword>
<dbReference type="EMBL" id="KZ987889">
    <property type="protein sequence ID" value="RKP14079.1"/>
    <property type="molecule type" value="Genomic_DNA"/>
</dbReference>
<dbReference type="InterPro" id="IPR009072">
    <property type="entry name" value="Histone-fold"/>
</dbReference>
<keyword evidence="3" id="KW-0804">Transcription</keyword>
<dbReference type="Proteomes" id="UP000267251">
    <property type="component" value="Unassembled WGS sequence"/>
</dbReference>
<accession>A0A4V1IYC5</accession>
<dbReference type="PANTHER" id="PTHR21277">
    <property type="entry name" value="TRANSCRIPTIONAL ADAPTER 1"/>
    <property type="match status" value="1"/>
</dbReference>
<sequence>MTPGEEKNPEFRDTVQQKERLLAFLGPTHGPRYFDLLAGFLTAKRPRTELASFVKEHFPTSAQLHRHNDFVLNILHNAHLPDPDYKLLASVEGTQGTSKALGSVQASGTLPIDSSLVPGQTGLNGMMVVGGAGSKEAEALGAAHAKGLVVGKDGKLRPTGDSLRGTDVRRRMLKKQVLGLPKAERDRLKAMLRKKRVQRKVSQWPTAPTRPVESVLDRDEEFIPMWMTPDAVPGMFTPLAQDAGVLPATEALRTRLRAITSEHGLSRGVAPDVADFLSKALEAHLKTLLEHCSSKLTATSPGDTVEKDSVLVDERAFDLVAEMAPHAFVEPIPGLSRIGVSPLPTASTASTPSSQESQGARGGSAMVKLQMEEMLADILGA</sequence>
<dbReference type="PANTHER" id="PTHR21277:SF5">
    <property type="entry name" value="TRANSCRIPTIONAL ADAPTER 1"/>
    <property type="match status" value="1"/>
</dbReference>
<dbReference type="GO" id="GO:0003713">
    <property type="term" value="F:transcription coactivator activity"/>
    <property type="evidence" value="ECO:0007669"/>
    <property type="project" value="TreeGrafter"/>
</dbReference>
<name>A0A4V1IYC5_9FUNG</name>
<keyword evidence="7" id="KW-1185">Reference proteome</keyword>
<evidence type="ECO:0000256" key="1">
    <source>
        <dbReference type="ARBA" id="ARBA00004123"/>
    </source>
</evidence>
<dbReference type="GO" id="GO:0046982">
    <property type="term" value="F:protein heterodimerization activity"/>
    <property type="evidence" value="ECO:0007669"/>
    <property type="project" value="InterPro"/>
</dbReference>
<feature type="region of interest" description="Disordered" evidence="5">
    <location>
        <begin position="343"/>
        <end position="364"/>
    </location>
</feature>
<evidence type="ECO:0000256" key="3">
    <source>
        <dbReference type="ARBA" id="ARBA00023163"/>
    </source>
</evidence>
<gene>
    <name evidence="6" type="ORF">BJ684DRAFT_19489</name>
</gene>
<evidence type="ECO:0000256" key="5">
    <source>
        <dbReference type="SAM" id="MobiDB-lite"/>
    </source>
</evidence>
<dbReference type="Gene3D" id="1.10.20.10">
    <property type="entry name" value="Histone, subunit A"/>
    <property type="match status" value="1"/>
</dbReference>
<protein>
    <submittedName>
        <fullName evidence="6">Transcriptional regulator of RNA polII, SAGA, subunit-domain-containing protein</fullName>
    </submittedName>
</protein>
<evidence type="ECO:0000256" key="2">
    <source>
        <dbReference type="ARBA" id="ARBA00023015"/>
    </source>
</evidence>
<dbReference type="InterPro" id="IPR024738">
    <property type="entry name" value="Hfi1/Tada1"/>
</dbReference>
<organism evidence="6 7">
    <name type="scientific">Piptocephalis cylindrospora</name>
    <dbReference type="NCBI Taxonomy" id="1907219"/>
    <lineage>
        <taxon>Eukaryota</taxon>
        <taxon>Fungi</taxon>
        <taxon>Fungi incertae sedis</taxon>
        <taxon>Zoopagomycota</taxon>
        <taxon>Zoopagomycotina</taxon>
        <taxon>Zoopagomycetes</taxon>
        <taxon>Zoopagales</taxon>
        <taxon>Piptocephalidaceae</taxon>
        <taxon>Piptocephalis</taxon>
    </lineage>
</organism>
<dbReference type="AlphaFoldDB" id="A0A4V1IYC5"/>
<evidence type="ECO:0000256" key="4">
    <source>
        <dbReference type="ARBA" id="ARBA00023242"/>
    </source>
</evidence>
<proteinExistence type="predicted"/>
<dbReference type="Pfam" id="PF12767">
    <property type="entry name" value="SAGA-Tad1"/>
    <property type="match status" value="1"/>
</dbReference>
<dbReference type="CDD" id="cd22933">
    <property type="entry name" value="HFD_HFI1"/>
    <property type="match status" value="1"/>
</dbReference>
<dbReference type="OrthoDB" id="10264870at2759"/>
<dbReference type="GO" id="GO:0000124">
    <property type="term" value="C:SAGA complex"/>
    <property type="evidence" value="ECO:0007669"/>
    <property type="project" value="UniProtKB-ARBA"/>
</dbReference>
<comment type="subcellular location">
    <subcellularLocation>
        <location evidence="1">Nucleus</location>
    </subcellularLocation>
</comment>
<reference evidence="7" key="1">
    <citation type="journal article" date="2018" name="Nat. Microbiol.">
        <title>Leveraging single-cell genomics to expand the fungal tree of life.</title>
        <authorList>
            <person name="Ahrendt S.R."/>
            <person name="Quandt C.A."/>
            <person name="Ciobanu D."/>
            <person name="Clum A."/>
            <person name="Salamov A."/>
            <person name="Andreopoulos B."/>
            <person name="Cheng J.F."/>
            <person name="Woyke T."/>
            <person name="Pelin A."/>
            <person name="Henrissat B."/>
            <person name="Reynolds N.K."/>
            <person name="Benny G.L."/>
            <person name="Smith M.E."/>
            <person name="James T.Y."/>
            <person name="Grigoriev I.V."/>
        </authorList>
    </citation>
    <scope>NUCLEOTIDE SEQUENCE [LARGE SCALE GENOMIC DNA]</scope>
</reference>
<evidence type="ECO:0000313" key="7">
    <source>
        <dbReference type="Proteomes" id="UP000267251"/>
    </source>
</evidence>